<evidence type="ECO:0000313" key="5">
    <source>
        <dbReference type="Proteomes" id="UP001610446"/>
    </source>
</evidence>
<sequence>MQEPGQDNAAASSTPIHRSFLAPTQDFPRSPRHQSLQCRWEGCNSSTIFRREADILRHLKTIHVSPKAYPCPEWGCNKAFGRKDHLRAHRRKCHGQ</sequence>
<evidence type="ECO:0000256" key="1">
    <source>
        <dbReference type="PROSITE-ProRule" id="PRU00042"/>
    </source>
</evidence>
<dbReference type="PROSITE" id="PS50157">
    <property type="entry name" value="ZINC_FINGER_C2H2_2"/>
    <property type="match status" value="1"/>
</dbReference>
<dbReference type="InterPro" id="IPR013087">
    <property type="entry name" value="Znf_C2H2_type"/>
</dbReference>
<dbReference type="Pfam" id="PF00096">
    <property type="entry name" value="zf-C2H2"/>
    <property type="match status" value="1"/>
</dbReference>
<evidence type="ECO:0000256" key="2">
    <source>
        <dbReference type="SAM" id="MobiDB-lite"/>
    </source>
</evidence>
<dbReference type="SMART" id="SM00355">
    <property type="entry name" value="ZnF_C2H2"/>
    <property type="match status" value="2"/>
</dbReference>
<keyword evidence="5" id="KW-1185">Reference proteome</keyword>
<evidence type="ECO:0000313" key="4">
    <source>
        <dbReference type="EMBL" id="KAL2826583.1"/>
    </source>
</evidence>
<keyword evidence="1" id="KW-0479">Metal-binding</keyword>
<organism evidence="4 5">
    <name type="scientific">Aspergillus pseudoustus</name>
    <dbReference type="NCBI Taxonomy" id="1810923"/>
    <lineage>
        <taxon>Eukaryota</taxon>
        <taxon>Fungi</taxon>
        <taxon>Dikarya</taxon>
        <taxon>Ascomycota</taxon>
        <taxon>Pezizomycotina</taxon>
        <taxon>Eurotiomycetes</taxon>
        <taxon>Eurotiomycetidae</taxon>
        <taxon>Eurotiales</taxon>
        <taxon>Aspergillaceae</taxon>
        <taxon>Aspergillus</taxon>
        <taxon>Aspergillus subgen. Nidulantes</taxon>
    </lineage>
</organism>
<proteinExistence type="predicted"/>
<dbReference type="InterPro" id="IPR036236">
    <property type="entry name" value="Znf_C2H2_sf"/>
</dbReference>
<keyword evidence="1" id="KW-0862">Zinc</keyword>
<keyword evidence="1" id="KW-0863">Zinc-finger</keyword>
<protein>
    <recommendedName>
        <fullName evidence="3">C2H2-type domain-containing protein</fullName>
    </recommendedName>
</protein>
<dbReference type="SUPFAM" id="SSF57667">
    <property type="entry name" value="beta-beta-alpha zinc fingers"/>
    <property type="match status" value="1"/>
</dbReference>
<feature type="domain" description="C2H2-type" evidence="3">
    <location>
        <begin position="69"/>
        <end position="96"/>
    </location>
</feature>
<dbReference type="PROSITE" id="PS00028">
    <property type="entry name" value="ZINC_FINGER_C2H2_1"/>
    <property type="match status" value="1"/>
</dbReference>
<dbReference type="EMBL" id="JBFXLU010000432">
    <property type="protein sequence ID" value="KAL2826583.1"/>
    <property type="molecule type" value="Genomic_DNA"/>
</dbReference>
<reference evidence="4 5" key="1">
    <citation type="submission" date="2024-07" db="EMBL/GenBank/DDBJ databases">
        <title>Section-level genome sequencing and comparative genomics of Aspergillus sections Usti and Cavernicolus.</title>
        <authorList>
            <consortium name="Lawrence Berkeley National Laboratory"/>
            <person name="Nybo J.L."/>
            <person name="Vesth T.C."/>
            <person name="Theobald S."/>
            <person name="Frisvad J.C."/>
            <person name="Larsen T.O."/>
            <person name="Kjaerboelling I."/>
            <person name="Rothschild-Mancinelli K."/>
            <person name="Lyhne E.K."/>
            <person name="Kogle M.E."/>
            <person name="Barry K."/>
            <person name="Clum A."/>
            <person name="Na H."/>
            <person name="Ledsgaard L."/>
            <person name="Lin J."/>
            <person name="Lipzen A."/>
            <person name="Kuo A."/>
            <person name="Riley R."/>
            <person name="Mondo S."/>
            <person name="Labutti K."/>
            <person name="Haridas S."/>
            <person name="Pangalinan J."/>
            <person name="Salamov A.A."/>
            <person name="Simmons B.A."/>
            <person name="Magnuson J.K."/>
            <person name="Chen J."/>
            <person name="Drula E."/>
            <person name="Henrissat B."/>
            <person name="Wiebenga A."/>
            <person name="Lubbers R.J."/>
            <person name="Gomes A.C."/>
            <person name="Makela M.R."/>
            <person name="Stajich J."/>
            <person name="Grigoriev I.V."/>
            <person name="Mortensen U.H."/>
            <person name="De Vries R.P."/>
            <person name="Baker S.E."/>
            <person name="Andersen M.R."/>
        </authorList>
    </citation>
    <scope>NUCLEOTIDE SEQUENCE [LARGE SCALE GENOMIC DNA]</scope>
    <source>
        <strain evidence="4 5">CBS 123904</strain>
    </source>
</reference>
<comment type="caution">
    <text evidence="4">The sequence shown here is derived from an EMBL/GenBank/DDBJ whole genome shotgun (WGS) entry which is preliminary data.</text>
</comment>
<accession>A0ABR4IFP1</accession>
<dbReference type="Proteomes" id="UP001610446">
    <property type="component" value="Unassembled WGS sequence"/>
</dbReference>
<dbReference type="Gene3D" id="3.30.160.60">
    <property type="entry name" value="Classic Zinc Finger"/>
    <property type="match status" value="1"/>
</dbReference>
<name>A0ABR4IFP1_9EURO</name>
<feature type="region of interest" description="Disordered" evidence="2">
    <location>
        <begin position="1"/>
        <end position="34"/>
    </location>
</feature>
<evidence type="ECO:0000259" key="3">
    <source>
        <dbReference type="PROSITE" id="PS50157"/>
    </source>
</evidence>
<gene>
    <name evidence="4" type="ORF">BJY01DRAFT_229612</name>
</gene>